<evidence type="ECO:0000256" key="6">
    <source>
        <dbReference type="ARBA" id="ARBA00023242"/>
    </source>
</evidence>
<evidence type="ECO:0000256" key="7">
    <source>
        <dbReference type="RuleBase" id="RU364059"/>
    </source>
</evidence>
<evidence type="ECO:0000256" key="8">
    <source>
        <dbReference type="SAM" id="MobiDB-lite"/>
    </source>
</evidence>
<evidence type="ECO:0000256" key="2">
    <source>
        <dbReference type="ARBA" id="ARBA00006210"/>
    </source>
</evidence>
<dbReference type="GO" id="GO:0045944">
    <property type="term" value="P:positive regulation of transcription by RNA polymerase II"/>
    <property type="evidence" value="ECO:0007669"/>
    <property type="project" value="UniProtKB-ARBA"/>
</dbReference>
<evidence type="ECO:0000313" key="11">
    <source>
        <dbReference type="Proteomes" id="UP000696280"/>
    </source>
</evidence>
<keyword evidence="3 7" id="KW-0805">Transcription regulation</keyword>
<comment type="function">
    <text evidence="7">Component of the Mediator complex, a coactivator involved in the regulated transcription of nearly all RNA polymerase II-dependent genes. Mediator functions as a bridge to convey information from gene-specific regulatory proteins to the basal RNA polymerase II transcription machinery. Mediator is recruited to promoters by direct interactions with regulatory proteins and serves as a scaffold for the assembly of a functional preinitiation complex with RNA polymerase II and the general transcription factors.</text>
</comment>
<evidence type="ECO:0000313" key="10">
    <source>
        <dbReference type="EMBL" id="CAG8958205.1"/>
    </source>
</evidence>
<keyword evidence="11" id="KW-1185">Reference proteome</keyword>
<evidence type="ECO:0000259" key="9">
    <source>
        <dbReference type="Pfam" id="PF10744"/>
    </source>
</evidence>
<dbReference type="PANTHER" id="PTHR35041">
    <property type="entry name" value="MEDIATOR OF RNA POLYMERASE II TRANSCRIPTION SUBUNIT 1"/>
    <property type="match status" value="1"/>
</dbReference>
<keyword evidence="4 7" id="KW-0010">Activator</keyword>
<keyword evidence="6 7" id="KW-0539">Nucleus</keyword>
<organism evidence="10 11">
    <name type="scientific">Hymenoscyphus fraxineus</name>
    <dbReference type="NCBI Taxonomy" id="746836"/>
    <lineage>
        <taxon>Eukaryota</taxon>
        <taxon>Fungi</taxon>
        <taxon>Dikarya</taxon>
        <taxon>Ascomycota</taxon>
        <taxon>Pezizomycotina</taxon>
        <taxon>Leotiomycetes</taxon>
        <taxon>Helotiales</taxon>
        <taxon>Helotiaceae</taxon>
        <taxon>Hymenoscyphus</taxon>
    </lineage>
</organism>
<feature type="region of interest" description="Disordered" evidence="8">
    <location>
        <begin position="28"/>
        <end position="61"/>
    </location>
</feature>
<evidence type="ECO:0000256" key="1">
    <source>
        <dbReference type="ARBA" id="ARBA00004123"/>
    </source>
</evidence>
<sequence length="666" mass="72795">MATPKHAAQVVATPPVSTPFSTAHLAFSPHGPRSVVPSPQQVKKSPANSNTVYGYPSGGGGHPTNSSFGGVGYDSPSAAMALGGVHGMGDLDAAMGGQGLGGLGGLGRAVGDDEKKRKLEEVVSILSINKGRLSTTGIARLVQRAGLSTDWMDDDGLRVLICAGRGFGLDIAFRGSTIHNVELTIPESPEIVSKHLPKAGKILMRDLEIGPGESSFTKELDRFAANLERLATLDKLSGHPGLNCHEALAGVYESLERLHLWEVKKIKEDQPEMGKRDLAYVERAAMCNRSGKPAMHVRDRIGLSLDYWQTKRLISSPTISREKEQTWSLLVECAPATSLSVFPPLRVSQDWISKKISKSATQVELFLLDATQGPLLDWQEPENVLFPTNDAPKGDAMEGIDQAPSQKVPEVIFVAKFDPPIIVPLQLAMQIHNATQAQFDVYQTTTFDELMFPSGAMDSMVNHNESRTIHSETTIPVFSRGSGSMNLQTEKSHRNTLLIDRIGYGRTLTELPFSHPKELVGILPSLRQYAFLSSLLKKTFGPEHKPKPDPEEAKPRGLRPSKNEEFTFFMSNAPVPTPVVDYLKLDVALQIDSDKIKLRLIFPFKKATADVTFLIKANAVLEVESENLLGQQKGEGKKLTRGDLARMLEVTEDLGAWVEFVRGRFA</sequence>
<dbReference type="Proteomes" id="UP000696280">
    <property type="component" value="Unassembled WGS sequence"/>
</dbReference>
<dbReference type="EMBL" id="CAJVRL010000081">
    <property type="protein sequence ID" value="CAG8958205.1"/>
    <property type="molecule type" value="Genomic_DNA"/>
</dbReference>
<reference evidence="10" key="1">
    <citation type="submission" date="2021-07" db="EMBL/GenBank/DDBJ databases">
        <authorList>
            <person name="Durling M."/>
        </authorList>
    </citation>
    <scope>NUCLEOTIDE SEQUENCE</scope>
</reference>
<gene>
    <name evidence="10" type="ORF">HYFRA_00000558</name>
</gene>
<accession>A0A9N9PWE0</accession>
<protein>
    <recommendedName>
        <fullName evidence="7">Mediator of RNA polymerase II transcription subunit 1</fullName>
    </recommendedName>
    <alternativeName>
        <fullName evidence="7">Mediator complex subunit 1</fullName>
    </alternativeName>
</protein>
<dbReference type="GO" id="GO:0016592">
    <property type="term" value="C:mediator complex"/>
    <property type="evidence" value="ECO:0007669"/>
    <property type="project" value="InterPro"/>
</dbReference>
<name>A0A9N9PWE0_9HELO</name>
<feature type="compositionally biased region" description="Polar residues" evidence="8">
    <location>
        <begin position="37"/>
        <end position="52"/>
    </location>
</feature>
<proteinExistence type="inferred from homology"/>
<evidence type="ECO:0000256" key="5">
    <source>
        <dbReference type="ARBA" id="ARBA00023163"/>
    </source>
</evidence>
<dbReference type="InterPro" id="IPR019680">
    <property type="entry name" value="Mediator_Med1"/>
</dbReference>
<dbReference type="GO" id="GO:0003712">
    <property type="term" value="F:transcription coregulator activity"/>
    <property type="evidence" value="ECO:0007669"/>
    <property type="project" value="InterPro"/>
</dbReference>
<comment type="similarity">
    <text evidence="2 7">Belongs to the Mediator complex subunit 1 family.</text>
</comment>
<dbReference type="PANTHER" id="PTHR35041:SF4">
    <property type="entry name" value="MEDIATOR OF RNA POLYMERASE II TRANSCRIPTION SUBUNIT 1"/>
    <property type="match status" value="1"/>
</dbReference>
<comment type="caution">
    <text evidence="10">The sequence shown here is derived from an EMBL/GenBank/DDBJ whole genome shotgun (WGS) entry which is preliminary data.</text>
</comment>
<dbReference type="OrthoDB" id="5310959at2759"/>
<dbReference type="Pfam" id="PF10744">
    <property type="entry name" value="Med1"/>
    <property type="match status" value="1"/>
</dbReference>
<comment type="subcellular location">
    <subcellularLocation>
        <location evidence="1 7">Nucleus</location>
    </subcellularLocation>
</comment>
<feature type="domain" description="Mediator complex subunit Med1" evidence="9">
    <location>
        <begin position="120"/>
        <end position="540"/>
    </location>
</feature>
<dbReference type="AlphaFoldDB" id="A0A9N9PWE0"/>
<evidence type="ECO:0000256" key="3">
    <source>
        <dbReference type="ARBA" id="ARBA00023015"/>
    </source>
</evidence>
<evidence type="ECO:0000256" key="4">
    <source>
        <dbReference type="ARBA" id="ARBA00023159"/>
    </source>
</evidence>
<keyword evidence="5 7" id="KW-0804">Transcription</keyword>